<proteinExistence type="predicted"/>
<name>A0A1T2L4L6_9GAMM</name>
<keyword evidence="3" id="KW-1185">Reference proteome</keyword>
<keyword evidence="1" id="KW-0472">Membrane</keyword>
<evidence type="ECO:0000313" key="3">
    <source>
        <dbReference type="Proteomes" id="UP000191110"/>
    </source>
</evidence>
<dbReference type="AlphaFoldDB" id="A0A1T2L4L6"/>
<comment type="caution">
    <text evidence="2">The sequence shown here is derived from an EMBL/GenBank/DDBJ whole genome shotgun (WGS) entry which is preliminary data.</text>
</comment>
<evidence type="ECO:0000313" key="2">
    <source>
        <dbReference type="EMBL" id="OOZ40011.1"/>
    </source>
</evidence>
<gene>
    <name evidence="2" type="ORF">BOW53_09240</name>
</gene>
<feature type="transmembrane region" description="Helical" evidence="1">
    <location>
        <begin position="72"/>
        <end position="90"/>
    </location>
</feature>
<keyword evidence="1" id="KW-1133">Transmembrane helix</keyword>
<dbReference type="Proteomes" id="UP000191110">
    <property type="component" value="Unassembled WGS sequence"/>
</dbReference>
<sequence length="160" mass="18182">MMGSINIRPFKLFMLLATSLLLVSCAAGDVRFSQDTPAGFWYGLWHGVISFITLVIHLFNESVSVYEINNSGGWYDFGFLLGVISIWGGGCHVSCKTAATKRREKEWEEIGDKVEAKVMRKLKRWSEDEDGTEASAGWDEIGEKVEKKLKRKIREWAEKD</sequence>
<dbReference type="EMBL" id="MPRL01000035">
    <property type="protein sequence ID" value="OOZ40011.1"/>
    <property type="molecule type" value="Genomic_DNA"/>
</dbReference>
<evidence type="ECO:0000256" key="1">
    <source>
        <dbReference type="SAM" id="Phobius"/>
    </source>
</evidence>
<feature type="transmembrane region" description="Helical" evidence="1">
    <location>
        <begin position="43"/>
        <end position="60"/>
    </location>
</feature>
<organism evidence="2 3">
    <name type="scientific">Solemya pervernicosa gill symbiont</name>
    <dbReference type="NCBI Taxonomy" id="642797"/>
    <lineage>
        <taxon>Bacteria</taxon>
        <taxon>Pseudomonadati</taxon>
        <taxon>Pseudomonadota</taxon>
        <taxon>Gammaproteobacteria</taxon>
        <taxon>sulfur-oxidizing symbionts</taxon>
    </lineage>
</organism>
<reference evidence="2 3" key="1">
    <citation type="submission" date="2016-11" db="EMBL/GenBank/DDBJ databases">
        <title>Mixed transmission modes and dynamic genome evolution in an obligate animal-bacterial symbiosis.</title>
        <authorList>
            <person name="Russell S.L."/>
            <person name="Corbett-Detig R.B."/>
            <person name="Cavanaugh C.M."/>
        </authorList>
    </citation>
    <scope>NUCLEOTIDE SEQUENCE [LARGE SCALE GENOMIC DNA]</scope>
    <source>
        <strain evidence="2">Sveles-Q1</strain>
    </source>
</reference>
<accession>A0A1T2L4L6</accession>
<keyword evidence="1" id="KW-0812">Transmembrane</keyword>
<dbReference type="RefSeq" id="WP_174672672.1">
    <property type="nucleotide sequence ID" value="NZ_MPRL01000035.1"/>
</dbReference>
<protein>
    <submittedName>
        <fullName evidence="2">Uncharacterized protein</fullName>
    </submittedName>
</protein>